<proteinExistence type="predicted"/>
<sequence>MSEVGFRVGDMPPMVEVRGLGTTWYRRGFAYWRKRTFVAFFMVLGLACTTWFAVTIFVVVAQKTGSWARIICLTVLALGFLWSVIAGLLALGRRRSAIVSGAPIDIGDAFRLALGRQPTTGTDRSPSVVSTSGSVVARLLYPFASVFVVGWMLALVVVSFGRYLNADEMIAVNNALRWFQQHPEFPNDQRPKQFRR</sequence>
<feature type="transmembrane region" description="Helical" evidence="1">
    <location>
        <begin position="36"/>
        <end position="61"/>
    </location>
</feature>
<organism evidence="2 3">
    <name type="scientific">Nocardia tengchongensis</name>
    <dbReference type="NCBI Taxonomy" id="2055889"/>
    <lineage>
        <taxon>Bacteria</taxon>
        <taxon>Bacillati</taxon>
        <taxon>Actinomycetota</taxon>
        <taxon>Actinomycetes</taxon>
        <taxon>Mycobacteriales</taxon>
        <taxon>Nocardiaceae</taxon>
        <taxon>Nocardia</taxon>
    </lineage>
</organism>
<evidence type="ECO:0000256" key="1">
    <source>
        <dbReference type="SAM" id="Phobius"/>
    </source>
</evidence>
<keyword evidence="1" id="KW-0812">Transmembrane</keyword>
<evidence type="ECO:0000313" key="2">
    <source>
        <dbReference type="EMBL" id="QVI20406.1"/>
    </source>
</evidence>
<protein>
    <submittedName>
        <fullName evidence="2">Uncharacterized protein</fullName>
    </submittedName>
</protein>
<dbReference type="EMBL" id="CP074371">
    <property type="protein sequence ID" value="QVI20406.1"/>
    <property type="molecule type" value="Genomic_DNA"/>
</dbReference>
<evidence type="ECO:0000313" key="3">
    <source>
        <dbReference type="Proteomes" id="UP000683310"/>
    </source>
</evidence>
<dbReference type="Proteomes" id="UP000683310">
    <property type="component" value="Chromosome"/>
</dbReference>
<feature type="transmembrane region" description="Helical" evidence="1">
    <location>
        <begin position="67"/>
        <end position="91"/>
    </location>
</feature>
<keyword evidence="1" id="KW-1133">Transmembrane helix</keyword>
<keyword evidence="3" id="KW-1185">Reference proteome</keyword>
<reference evidence="2 3" key="1">
    <citation type="submission" date="2021-04" db="EMBL/GenBank/DDBJ databases">
        <title>Nocardia tengchongensis.</title>
        <authorList>
            <person name="Zhuang k."/>
            <person name="Ran Y."/>
            <person name="Li W."/>
        </authorList>
    </citation>
    <scope>NUCLEOTIDE SEQUENCE [LARGE SCALE GENOMIC DNA]</scope>
    <source>
        <strain evidence="2 3">CFH S0057</strain>
    </source>
</reference>
<keyword evidence="1" id="KW-0472">Membrane</keyword>
<gene>
    <name evidence="2" type="ORF">KHQ06_30200</name>
</gene>
<feature type="transmembrane region" description="Helical" evidence="1">
    <location>
        <begin position="139"/>
        <end position="160"/>
    </location>
</feature>
<accession>A0ABX8CKC3</accession>
<name>A0ABX8CKC3_9NOCA</name>